<reference evidence="1" key="2">
    <citation type="submission" date="2018-03" db="EMBL/GenBank/DDBJ databases">
        <title>The Triticum urartu genome reveals the dynamic nature of wheat genome evolution.</title>
        <authorList>
            <person name="Ling H."/>
            <person name="Ma B."/>
            <person name="Shi X."/>
            <person name="Liu H."/>
            <person name="Dong L."/>
            <person name="Sun H."/>
            <person name="Cao Y."/>
            <person name="Gao Q."/>
            <person name="Zheng S."/>
            <person name="Li Y."/>
            <person name="Yu Y."/>
            <person name="Du H."/>
            <person name="Qi M."/>
            <person name="Li Y."/>
            <person name="Yu H."/>
            <person name="Cui Y."/>
            <person name="Wang N."/>
            <person name="Chen C."/>
            <person name="Wu H."/>
            <person name="Zhao Y."/>
            <person name="Zhang J."/>
            <person name="Li Y."/>
            <person name="Zhou W."/>
            <person name="Zhang B."/>
            <person name="Hu W."/>
            <person name="Eijk M."/>
            <person name="Tang J."/>
            <person name="Witsenboer H."/>
            <person name="Zhao S."/>
            <person name="Li Z."/>
            <person name="Zhang A."/>
            <person name="Wang D."/>
            <person name="Liang C."/>
        </authorList>
    </citation>
    <scope>NUCLEOTIDE SEQUENCE [LARGE SCALE GENOMIC DNA]</scope>
    <source>
        <strain evidence="1">cv. G1812</strain>
    </source>
</reference>
<dbReference type="AlphaFoldDB" id="A0A8R7QT11"/>
<reference evidence="1" key="3">
    <citation type="submission" date="2022-06" db="UniProtKB">
        <authorList>
            <consortium name="EnsemblPlants"/>
        </authorList>
    </citation>
    <scope>IDENTIFICATION</scope>
</reference>
<dbReference type="Proteomes" id="UP000015106">
    <property type="component" value="Chromosome 6"/>
</dbReference>
<evidence type="ECO:0000313" key="2">
    <source>
        <dbReference type="Proteomes" id="UP000015106"/>
    </source>
</evidence>
<protein>
    <submittedName>
        <fullName evidence="1">Uncharacterized protein</fullName>
    </submittedName>
</protein>
<evidence type="ECO:0000313" key="1">
    <source>
        <dbReference type="EnsemblPlants" id="TuG1812G0600002166.01.T01.cds378500"/>
    </source>
</evidence>
<keyword evidence="2" id="KW-1185">Reference proteome</keyword>
<sequence>MGSVVLKASTKSFFISPSMQRIASPVRCLFGATSGETSIGSSNDSAAISAPVLAPSPLA</sequence>
<proteinExistence type="predicted"/>
<accession>A0A8R7QT11</accession>
<dbReference type="EnsemblPlants" id="TuG1812G0600002166.01.T01">
    <property type="protein sequence ID" value="TuG1812G0600002166.01.T01.cds378500"/>
    <property type="gene ID" value="TuG1812G0600002166.01"/>
</dbReference>
<organism evidence="1 2">
    <name type="scientific">Triticum urartu</name>
    <name type="common">Red wild einkorn</name>
    <name type="synonym">Crithodium urartu</name>
    <dbReference type="NCBI Taxonomy" id="4572"/>
    <lineage>
        <taxon>Eukaryota</taxon>
        <taxon>Viridiplantae</taxon>
        <taxon>Streptophyta</taxon>
        <taxon>Embryophyta</taxon>
        <taxon>Tracheophyta</taxon>
        <taxon>Spermatophyta</taxon>
        <taxon>Magnoliopsida</taxon>
        <taxon>Liliopsida</taxon>
        <taxon>Poales</taxon>
        <taxon>Poaceae</taxon>
        <taxon>BOP clade</taxon>
        <taxon>Pooideae</taxon>
        <taxon>Triticodae</taxon>
        <taxon>Triticeae</taxon>
        <taxon>Triticinae</taxon>
        <taxon>Triticum</taxon>
    </lineage>
</organism>
<dbReference type="Gramene" id="TuG1812G0600002166.01.T01">
    <property type="protein sequence ID" value="TuG1812G0600002166.01.T01.cds378500"/>
    <property type="gene ID" value="TuG1812G0600002166.01"/>
</dbReference>
<reference evidence="2" key="1">
    <citation type="journal article" date="2013" name="Nature">
        <title>Draft genome of the wheat A-genome progenitor Triticum urartu.</title>
        <authorList>
            <person name="Ling H.Q."/>
            <person name="Zhao S."/>
            <person name="Liu D."/>
            <person name="Wang J."/>
            <person name="Sun H."/>
            <person name="Zhang C."/>
            <person name="Fan H."/>
            <person name="Li D."/>
            <person name="Dong L."/>
            <person name="Tao Y."/>
            <person name="Gao C."/>
            <person name="Wu H."/>
            <person name="Li Y."/>
            <person name="Cui Y."/>
            <person name="Guo X."/>
            <person name="Zheng S."/>
            <person name="Wang B."/>
            <person name="Yu K."/>
            <person name="Liang Q."/>
            <person name="Yang W."/>
            <person name="Lou X."/>
            <person name="Chen J."/>
            <person name="Feng M."/>
            <person name="Jian J."/>
            <person name="Zhang X."/>
            <person name="Luo G."/>
            <person name="Jiang Y."/>
            <person name="Liu J."/>
            <person name="Wang Z."/>
            <person name="Sha Y."/>
            <person name="Zhang B."/>
            <person name="Wu H."/>
            <person name="Tang D."/>
            <person name="Shen Q."/>
            <person name="Xue P."/>
            <person name="Zou S."/>
            <person name="Wang X."/>
            <person name="Liu X."/>
            <person name="Wang F."/>
            <person name="Yang Y."/>
            <person name="An X."/>
            <person name="Dong Z."/>
            <person name="Zhang K."/>
            <person name="Zhang X."/>
            <person name="Luo M.C."/>
            <person name="Dvorak J."/>
            <person name="Tong Y."/>
            <person name="Wang J."/>
            <person name="Yang H."/>
            <person name="Li Z."/>
            <person name="Wang D."/>
            <person name="Zhang A."/>
            <person name="Wang J."/>
        </authorList>
    </citation>
    <scope>NUCLEOTIDE SEQUENCE</scope>
    <source>
        <strain evidence="2">cv. G1812</strain>
    </source>
</reference>
<name>A0A8R7QT11_TRIUA</name>